<name>A0A5B7ISB1_PORTR</name>
<reference evidence="2 3" key="1">
    <citation type="submission" date="2019-05" db="EMBL/GenBank/DDBJ databases">
        <title>Another draft genome of Portunus trituberculatus and its Hox gene families provides insights of decapod evolution.</title>
        <authorList>
            <person name="Jeong J.-H."/>
            <person name="Song I."/>
            <person name="Kim S."/>
            <person name="Choi T."/>
            <person name="Kim D."/>
            <person name="Ryu S."/>
            <person name="Kim W."/>
        </authorList>
    </citation>
    <scope>NUCLEOTIDE SEQUENCE [LARGE SCALE GENOMIC DNA]</scope>
    <source>
        <tissue evidence="2">Muscle</tissue>
    </source>
</reference>
<keyword evidence="3" id="KW-1185">Reference proteome</keyword>
<proteinExistence type="predicted"/>
<evidence type="ECO:0000313" key="3">
    <source>
        <dbReference type="Proteomes" id="UP000324222"/>
    </source>
</evidence>
<dbReference type="AlphaFoldDB" id="A0A5B7ISB1"/>
<protein>
    <submittedName>
        <fullName evidence="2">Uncharacterized protein</fullName>
    </submittedName>
</protein>
<dbReference type="Proteomes" id="UP000324222">
    <property type="component" value="Unassembled WGS sequence"/>
</dbReference>
<feature type="transmembrane region" description="Helical" evidence="1">
    <location>
        <begin position="66"/>
        <end position="87"/>
    </location>
</feature>
<accession>A0A5B7ISB1</accession>
<sequence>MTLRGSEVPPHLSGVGLPPFSGLVGGGGLVRMACSRLTHGLPPLSVQPTGAKCLTTSLRPNKPSVLLVQVSTVVMLPLFWLMCLFFGTT</sequence>
<keyword evidence="1" id="KW-0472">Membrane</keyword>
<evidence type="ECO:0000256" key="1">
    <source>
        <dbReference type="SAM" id="Phobius"/>
    </source>
</evidence>
<organism evidence="2 3">
    <name type="scientific">Portunus trituberculatus</name>
    <name type="common">Swimming crab</name>
    <name type="synonym">Neptunus trituberculatus</name>
    <dbReference type="NCBI Taxonomy" id="210409"/>
    <lineage>
        <taxon>Eukaryota</taxon>
        <taxon>Metazoa</taxon>
        <taxon>Ecdysozoa</taxon>
        <taxon>Arthropoda</taxon>
        <taxon>Crustacea</taxon>
        <taxon>Multicrustacea</taxon>
        <taxon>Malacostraca</taxon>
        <taxon>Eumalacostraca</taxon>
        <taxon>Eucarida</taxon>
        <taxon>Decapoda</taxon>
        <taxon>Pleocyemata</taxon>
        <taxon>Brachyura</taxon>
        <taxon>Eubrachyura</taxon>
        <taxon>Portunoidea</taxon>
        <taxon>Portunidae</taxon>
        <taxon>Portuninae</taxon>
        <taxon>Portunus</taxon>
    </lineage>
</organism>
<keyword evidence="1" id="KW-1133">Transmembrane helix</keyword>
<keyword evidence="1" id="KW-0812">Transmembrane</keyword>
<evidence type="ECO:0000313" key="2">
    <source>
        <dbReference type="EMBL" id="MPC84536.1"/>
    </source>
</evidence>
<comment type="caution">
    <text evidence="2">The sequence shown here is derived from an EMBL/GenBank/DDBJ whole genome shotgun (WGS) entry which is preliminary data.</text>
</comment>
<dbReference type="EMBL" id="VSRR010065691">
    <property type="protein sequence ID" value="MPC84536.1"/>
    <property type="molecule type" value="Genomic_DNA"/>
</dbReference>
<gene>
    <name evidence="2" type="ORF">E2C01_079276</name>
</gene>